<name>A0ACC1J6P3_9FUNG</name>
<dbReference type="Proteomes" id="UP001150603">
    <property type="component" value="Unassembled WGS sequence"/>
</dbReference>
<comment type="caution">
    <text evidence="1">The sequence shown here is derived from an EMBL/GenBank/DDBJ whole genome shotgun (WGS) entry which is preliminary data.</text>
</comment>
<reference evidence="1" key="1">
    <citation type="submission" date="2022-07" db="EMBL/GenBank/DDBJ databases">
        <title>Phylogenomic reconstructions and comparative analyses of Kickxellomycotina fungi.</title>
        <authorList>
            <person name="Reynolds N.K."/>
            <person name="Stajich J.E."/>
            <person name="Barry K."/>
            <person name="Grigoriev I.V."/>
            <person name="Crous P."/>
            <person name="Smith M.E."/>
        </authorList>
    </citation>
    <scope>NUCLEOTIDE SEQUENCE</scope>
    <source>
        <strain evidence="1">NRRL 5244</strain>
    </source>
</reference>
<gene>
    <name evidence="1" type="ORF">FBU59_004088</name>
</gene>
<feature type="non-terminal residue" evidence="1">
    <location>
        <position position="228"/>
    </location>
</feature>
<protein>
    <submittedName>
        <fullName evidence="1">Uncharacterized protein</fullName>
    </submittedName>
</protein>
<proteinExistence type="predicted"/>
<evidence type="ECO:0000313" key="2">
    <source>
        <dbReference type="Proteomes" id="UP001150603"/>
    </source>
</evidence>
<accession>A0ACC1J6P3</accession>
<keyword evidence="2" id="KW-1185">Reference proteome</keyword>
<organism evidence="1 2">
    <name type="scientific">Linderina macrospora</name>
    <dbReference type="NCBI Taxonomy" id="4868"/>
    <lineage>
        <taxon>Eukaryota</taxon>
        <taxon>Fungi</taxon>
        <taxon>Fungi incertae sedis</taxon>
        <taxon>Zoopagomycota</taxon>
        <taxon>Kickxellomycotina</taxon>
        <taxon>Kickxellomycetes</taxon>
        <taxon>Kickxellales</taxon>
        <taxon>Kickxellaceae</taxon>
        <taxon>Linderina</taxon>
    </lineage>
</organism>
<dbReference type="EMBL" id="JANBPW010002814">
    <property type="protein sequence ID" value="KAJ1939534.1"/>
    <property type="molecule type" value="Genomic_DNA"/>
</dbReference>
<evidence type="ECO:0000313" key="1">
    <source>
        <dbReference type="EMBL" id="KAJ1939534.1"/>
    </source>
</evidence>
<sequence length="228" mass="25358">MSLDDIDSAHPDAQRARVSALVKESLHMTSTLNDYYSIVAFAFGYPDLCYLIPDGAYTVLIIQCFSQCKCTTRQCTCMHGRKWLSNFEFLVASGKLHLVKEVRIIINNRSPIALGLDIAFDHLRLNRCQLPSVELLVFLGPGLFSAGKMQDTSLGVAEATLTLNQIATLYPNIINIQYCIPPHWGPISKIIDCFSSTSVLLFEMLLARFLPQLISVQAIMPFPDSIGL</sequence>